<sequence length="352" mass="38399">MRVAFVSLFTPHHGDTPARRRTRRLADALADRGHDVAWLCTQWWGGDHGAFTEDGIEYRRVGADPEPIAFTARVPAALRRFDPDVVHAVNSPPGGAIAATVSRPIHGAPVVVDWWRDRPEDGTVGYRILARRADAVVTPAKTVATRVREHGAPDDGVETIPESVDLDAVDSTPVDDRFDVVYSRRLDRHANVDSFLLGLAELRDTDWSAAVIGDGPERAAAEATAADLRLADRVEFLGEQPLADRLATFKGAHVFAQTATSEAFAGDLLRALACGCVGLVEYQAGSSAHELVEGDARSSLVTSPQELATAFREAATQPHRTTGDGFEAYDRRTVLERYLERYRSVRSDRGLL</sequence>
<feature type="domain" description="Glycosyl transferase family 1" evidence="1">
    <location>
        <begin position="174"/>
        <end position="315"/>
    </location>
</feature>
<dbReference type="RefSeq" id="WP_092813824.1">
    <property type="nucleotide sequence ID" value="NZ_FNWU01000001.1"/>
</dbReference>
<accession>A0A1H6HU31</accession>
<dbReference type="Proteomes" id="UP000199215">
    <property type="component" value="Unassembled WGS sequence"/>
</dbReference>
<dbReference type="STRING" id="1267564.SAMN05192561_101506"/>
<keyword evidence="3" id="KW-0808">Transferase</keyword>
<proteinExistence type="predicted"/>
<organism evidence="3 4">
    <name type="scientific">Halopenitus malekzadehii</name>
    <dbReference type="NCBI Taxonomy" id="1267564"/>
    <lineage>
        <taxon>Archaea</taxon>
        <taxon>Methanobacteriati</taxon>
        <taxon>Methanobacteriota</taxon>
        <taxon>Stenosarchaea group</taxon>
        <taxon>Halobacteria</taxon>
        <taxon>Halobacteriales</taxon>
        <taxon>Haloferacaceae</taxon>
        <taxon>Halopenitus</taxon>
    </lineage>
</organism>
<dbReference type="Pfam" id="PF13579">
    <property type="entry name" value="Glyco_trans_4_4"/>
    <property type="match status" value="1"/>
</dbReference>
<feature type="domain" description="Glycosyltransferase subfamily 4-like N-terminal" evidence="2">
    <location>
        <begin position="19"/>
        <end position="161"/>
    </location>
</feature>
<dbReference type="AlphaFoldDB" id="A0A1H6HU31"/>
<protein>
    <submittedName>
        <fullName evidence="3">Glycosyltransferase involved in cell wall bisynthesis</fullName>
    </submittedName>
</protein>
<keyword evidence="4" id="KW-1185">Reference proteome</keyword>
<evidence type="ECO:0000313" key="3">
    <source>
        <dbReference type="EMBL" id="SEH39463.1"/>
    </source>
</evidence>
<dbReference type="PANTHER" id="PTHR12526:SF630">
    <property type="entry name" value="GLYCOSYLTRANSFERASE"/>
    <property type="match status" value="1"/>
</dbReference>
<dbReference type="Pfam" id="PF00534">
    <property type="entry name" value="Glycos_transf_1"/>
    <property type="match status" value="1"/>
</dbReference>
<dbReference type="OrthoDB" id="132546at2157"/>
<dbReference type="CDD" id="cd03801">
    <property type="entry name" value="GT4_PimA-like"/>
    <property type="match status" value="1"/>
</dbReference>
<evidence type="ECO:0000313" key="4">
    <source>
        <dbReference type="Proteomes" id="UP000199215"/>
    </source>
</evidence>
<dbReference type="PANTHER" id="PTHR12526">
    <property type="entry name" value="GLYCOSYLTRANSFERASE"/>
    <property type="match status" value="1"/>
</dbReference>
<dbReference type="SUPFAM" id="SSF53756">
    <property type="entry name" value="UDP-Glycosyltransferase/glycogen phosphorylase"/>
    <property type="match status" value="1"/>
</dbReference>
<gene>
    <name evidence="3" type="ORF">SAMN05192561_101506</name>
</gene>
<dbReference type="EMBL" id="FNWU01000001">
    <property type="protein sequence ID" value="SEH39463.1"/>
    <property type="molecule type" value="Genomic_DNA"/>
</dbReference>
<dbReference type="Gene3D" id="3.40.50.2000">
    <property type="entry name" value="Glycogen Phosphorylase B"/>
    <property type="match status" value="2"/>
</dbReference>
<reference evidence="3 4" key="1">
    <citation type="submission" date="2016-10" db="EMBL/GenBank/DDBJ databases">
        <authorList>
            <person name="de Groot N.N."/>
        </authorList>
    </citation>
    <scope>NUCLEOTIDE SEQUENCE [LARGE SCALE GENOMIC DNA]</scope>
    <source>
        <strain evidence="3 4">IBRC-M10418</strain>
    </source>
</reference>
<dbReference type="GO" id="GO:0016757">
    <property type="term" value="F:glycosyltransferase activity"/>
    <property type="evidence" value="ECO:0007669"/>
    <property type="project" value="InterPro"/>
</dbReference>
<evidence type="ECO:0000259" key="2">
    <source>
        <dbReference type="Pfam" id="PF13579"/>
    </source>
</evidence>
<evidence type="ECO:0000259" key="1">
    <source>
        <dbReference type="Pfam" id="PF00534"/>
    </source>
</evidence>
<dbReference type="InterPro" id="IPR001296">
    <property type="entry name" value="Glyco_trans_1"/>
</dbReference>
<name>A0A1H6HU31_9EURY</name>
<dbReference type="InterPro" id="IPR028098">
    <property type="entry name" value="Glyco_trans_4-like_N"/>
</dbReference>